<dbReference type="STRING" id="639283.Snov_4362"/>
<dbReference type="AlphaFoldDB" id="D7A2U1"/>
<organism evidence="1 2">
    <name type="scientific">Ancylobacter novellus (strain ATCC 8093 / DSM 506 / JCM 20403 / CCM 1077 / IAM 12100 / NBRC 12443 / NCIMB 10456)</name>
    <name type="common">Starkeya novella</name>
    <dbReference type="NCBI Taxonomy" id="639283"/>
    <lineage>
        <taxon>Bacteria</taxon>
        <taxon>Pseudomonadati</taxon>
        <taxon>Pseudomonadota</taxon>
        <taxon>Alphaproteobacteria</taxon>
        <taxon>Hyphomicrobiales</taxon>
        <taxon>Xanthobacteraceae</taxon>
        <taxon>Ancylobacter</taxon>
    </lineage>
</organism>
<dbReference type="HOGENOM" id="CLU_121316_0_0_5"/>
<dbReference type="EMBL" id="CP002026">
    <property type="protein sequence ID" value="ADH91621.1"/>
    <property type="molecule type" value="Genomic_DNA"/>
</dbReference>
<dbReference type="KEGG" id="sno:Snov_4362"/>
<protein>
    <submittedName>
        <fullName evidence="1">Uncharacterized protein</fullName>
    </submittedName>
</protein>
<evidence type="ECO:0000313" key="1">
    <source>
        <dbReference type="EMBL" id="ADH91621.1"/>
    </source>
</evidence>
<sequence length="190" mass="20738">MAKATTTDSAYRVPPLTSVPAYAALAAKRAEMQDLQTASRRELRKLERELTETPMPALRAGVAALLGEATVEQSGVHERIADLKRTDRDATAALTVIDQRLREARSSASRVVCDEVRPEYARRVAALCRALEALAAERKAYDDLRGQLEAEDIAWSTLNPMSLGWLGNPVDGGHIGVFLKSAREAGYYGN</sequence>
<reference evidence="1 2" key="1">
    <citation type="journal article" date="2012" name="Stand. Genomic Sci.">
        <title>Complete genome sequence of the facultatively chemolithoautotrophic and methylotrophic alpha Proteobacterium Starkeya novella type strain (ATCC 8093(T)).</title>
        <authorList>
            <person name="Kappler U."/>
            <person name="Davenport K."/>
            <person name="Beatson S."/>
            <person name="Lucas S."/>
            <person name="Lapidus A."/>
            <person name="Copeland A."/>
            <person name="Berry K.W."/>
            <person name="Glavina Del Rio T."/>
            <person name="Hammon N."/>
            <person name="Dalin E."/>
            <person name="Tice H."/>
            <person name="Pitluck S."/>
            <person name="Richardson P."/>
            <person name="Bruce D."/>
            <person name="Goodwin L.A."/>
            <person name="Han C."/>
            <person name="Tapia R."/>
            <person name="Detter J.C."/>
            <person name="Chang Y.J."/>
            <person name="Jeffries C.D."/>
            <person name="Land M."/>
            <person name="Hauser L."/>
            <person name="Kyrpides N.C."/>
            <person name="Goker M."/>
            <person name="Ivanova N."/>
            <person name="Klenk H.P."/>
            <person name="Woyke T."/>
        </authorList>
    </citation>
    <scope>NUCLEOTIDE SEQUENCE [LARGE SCALE GENOMIC DNA]</scope>
    <source>
        <strain evidence="2">ATCC 8093 / DSM 506 / JCM 20403 / CCM 1077 / IAM 12100 / NBRC 12443 / NCIMB 10456</strain>
    </source>
</reference>
<proteinExistence type="predicted"/>
<gene>
    <name evidence="1" type="ordered locus">Snov_4362</name>
</gene>
<name>D7A2U1_ANCN5</name>
<evidence type="ECO:0000313" key="2">
    <source>
        <dbReference type="Proteomes" id="UP000006633"/>
    </source>
</evidence>
<dbReference type="Proteomes" id="UP000006633">
    <property type="component" value="Chromosome"/>
</dbReference>
<accession>D7A2U1</accession>
<dbReference type="RefSeq" id="WP_013169119.1">
    <property type="nucleotide sequence ID" value="NC_014217.1"/>
</dbReference>
<dbReference type="eggNOG" id="ENOG5032JR8">
    <property type="taxonomic scope" value="Bacteria"/>
</dbReference>
<keyword evidence="2" id="KW-1185">Reference proteome</keyword>
<dbReference type="OrthoDB" id="8419647at2"/>